<dbReference type="STRING" id="1797197.A2Y75_08345"/>
<dbReference type="SUPFAM" id="SSF53790">
    <property type="entry name" value="Tetrapyrrole methylase"/>
    <property type="match status" value="1"/>
</dbReference>
<dbReference type="InterPro" id="IPR004518">
    <property type="entry name" value="MazG-like_dom"/>
</dbReference>
<evidence type="ECO:0000313" key="3">
    <source>
        <dbReference type="EMBL" id="OFW57736.1"/>
    </source>
</evidence>
<dbReference type="Gene3D" id="3.40.1010.10">
    <property type="entry name" value="Cobalt-precorrin-4 Transmethylase, Domain 1"/>
    <property type="match status" value="1"/>
</dbReference>
<dbReference type="FunFam" id="1.10.287.1080:FF:000003">
    <property type="entry name" value="Nucleoside triphosphate pyrophosphohydrolase"/>
    <property type="match status" value="1"/>
</dbReference>
<evidence type="ECO:0000259" key="2">
    <source>
        <dbReference type="Pfam" id="PF03819"/>
    </source>
</evidence>
<dbReference type="InterPro" id="IPR048011">
    <property type="entry name" value="NTP-PPase_MazG-like_C"/>
</dbReference>
<dbReference type="GO" id="GO:0006950">
    <property type="term" value="P:response to stress"/>
    <property type="evidence" value="ECO:0007669"/>
    <property type="project" value="UniProtKB-ARBA"/>
</dbReference>
<dbReference type="GO" id="GO:0046061">
    <property type="term" value="P:dATP catabolic process"/>
    <property type="evidence" value="ECO:0007669"/>
    <property type="project" value="TreeGrafter"/>
</dbReference>
<dbReference type="CDD" id="cd11529">
    <property type="entry name" value="NTP-PPase_MazG_Cterm"/>
    <property type="match status" value="1"/>
</dbReference>
<accession>A0A1F2WLI9</accession>
<dbReference type="SUPFAM" id="SSF101386">
    <property type="entry name" value="all-alpha NTP pyrophosphatases"/>
    <property type="match status" value="2"/>
</dbReference>
<comment type="caution">
    <text evidence="3">The sequence shown here is derived from an EMBL/GenBank/DDBJ whole genome shotgun (WGS) entry which is preliminary data.</text>
</comment>
<dbReference type="CDD" id="cd11528">
    <property type="entry name" value="NTP-PPase_MazG_Nterm"/>
    <property type="match status" value="1"/>
</dbReference>
<dbReference type="Pfam" id="PF03819">
    <property type="entry name" value="MazG"/>
    <property type="match status" value="2"/>
</dbReference>
<dbReference type="PIRSF" id="PIRSF002845">
    <property type="entry name" value="Ttrprl_mtas_MazG"/>
    <property type="match status" value="1"/>
</dbReference>
<dbReference type="InterPro" id="IPR035996">
    <property type="entry name" value="4pyrrol_Methylase_sf"/>
</dbReference>
<dbReference type="InterPro" id="IPR024180">
    <property type="entry name" value="Tetrapyrrole_Mease/MazG_pred"/>
</dbReference>
<gene>
    <name evidence="3" type="ORF">A2Y75_08345</name>
</gene>
<dbReference type="NCBIfam" id="TIGR00444">
    <property type="entry name" value="mazG"/>
    <property type="match status" value="1"/>
</dbReference>
<dbReference type="Pfam" id="PF00590">
    <property type="entry name" value="TP_methylase"/>
    <property type="match status" value="1"/>
</dbReference>
<sequence>MDRKPRVHILGLGPGPIGLITLETMEILERAEEVLVRTLRHPAVKDLPARGVRTRSLDHYYEDADSMEGVYRAIAAEVVKEAKASGEAFYATPGFPLMAERTVQLILAEEVEAIIHPAVSFLDGMLVLLKFDPVEGLLILEADRLIAGGYAILDPRTAAIISQVDSRLKASDIKLVLLEVYPALHEIKIVREDRIEEIPLEELDREERFDHLTSIFIPRLPENEIFDFRRLIDIIARLRGPAGCPWDRKQTHESLARHMVEEAHEAVDAIQQGDWEHLSEELGDLLLQVALHAQLGSEEDTFDIRDTLRLITEKLLRRHPHVFGEAELHTPEEVIARWERIKADERGEASVLDGVAGGLPALLYAFKLQSRAARIGFDWERGEDVLPKLEEELHEIREVLRGGEGDLEDELGDLLFTLVNVSRHYQVDPEIALRRAARKFALRFQCVEAMSRERGLLLEEMSLEELDALWEAAKERSC</sequence>
<dbReference type="FunFam" id="1.10.287.1080:FF:000001">
    <property type="entry name" value="Nucleoside triphosphate pyrophosphohydrolase"/>
    <property type="match status" value="1"/>
</dbReference>
<dbReference type="GO" id="GO:0046081">
    <property type="term" value="P:dUTP catabolic process"/>
    <property type="evidence" value="ECO:0007669"/>
    <property type="project" value="TreeGrafter"/>
</dbReference>
<dbReference type="InterPro" id="IPR000878">
    <property type="entry name" value="4pyrrol_Mease"/>
</dbReference>
<dbReference type="CDD" id="cd11723">
    <property type="entry name" value="YabN_N_like"/>
    <property type="match status" value="1"/>
</dbReference>
<protein>
    <submittedName>
        <fullName evidence="3">Nucleoside triphosphate pyrophosphohydrolase</fullName>
    </submittedName>
</protein>
<dbReference type="Proteomes" id="UP000177876">
    <property type="component" value="Unassembled WGS sequence"/>
</dbReference>
<dbReference type="GO" id="GO:0047429">
    <property type="term" value="F:nucleoside triphosphate diphosphatase activity"/>
    <property type="evidence" value="ECO:0007669"/>
    <property type="project" value="InterPro"/>
</dbReference>
<reference evidence="3 4" key="1">
    <citation type="journal article" date="2016" name="Nat. Commun.">
        <title>Thousands of microbial genomes shed light on interconnected biogeochemical processes in an aquifer system.</title>
        <authorList>
            <person name="Anantharaman K."/>
            <person name="Brown C.T."/>
            <person name="Hug L.A."/>
            <person name="Sharon I."/>
            <person name="Castelle C.J."/>
            <person name="Probst A.J."/>
            <person name="Thomas B.C."/>
            <person name="Singh A."/>
            <person name="Wilkins M.J."/>
            <person name="Karaoz U."/>
            <person name="Brodie E.L."/>
            <person name="Williams K.H."/>
            <person name="Hubbard S.S."/>
            <person name="Banfield J.F."/>
        </authorList>
    </citation>
    <scope>NUCLEOTIDE SEQUENCE [LARGE SCALE GENOMIC DNA]</scope>
</reference>
<feature type="domain" description="NTP pyrophosphohydrolase MazG-like" evidence="2">
    <location>
        <begin position="250"/>
        <end position="323"/>
    </location>
</feature>
<dbReference type="InterPro" id="IPR014777">
    <property type="entry name" value="4pyrrole_Mease_sub1"/>
</dbReference>
<dbReference type="InterPro" id="IPR011551">
    <property type="entry name" value="NTP_PyrPHydrolase_MazG"/>
</dbReference>
<dbReference type="GO" id="GO:0008168">
    <property type="term" value="F:methyltransferase activity"/>
    <property type="evidence" value="ECO:0007669"/>
    <property type="project" value="InterPro"/>
</dbReference>
<dbReference type="Gene3D" id="1.10.287.1080">
    <property type="entry name" value="MazG-like"/>
    <property type="match status" value="2"/>
</dbReference>
<dbReference type="PANTHER" id="PTHR30522">
    <property type="entry name" value="NUCLEOSIDE TRIPHOSPHATE PYROPHOSPHOHYDROLASE"/>
    <property type="match status" value="1"/>
</dbReference>
<feature type="domain" description="NTP pyrophosphohydrolase MazG-like" evidence="2">
    <location>
        <begin position="383"/>
        <end position="441"/>
    </location>
</feature>
<organism evidence="3 4">
    <name type="scientific">Candidatus Solincola sediminis</name>
    <dbReference type="NCBI Taxonomy" id="1797199"/>
    <lineage>
        <taxon>Bacteria</taxon>
        <taxon>Bacillati</taxon>
        <taxon>Actinomycetota</taxon>
        <taxon>Candidatus Geothermincolia</taxon>
        <taxon>Candidatus Geothermincolales</taxon>
        <taxon>Candidatus Geothermincolaceae</taxon>
        <taxon>Candidatus Solincola</taxon>
    </lineage>
</organism>
<dbReference type="AlphaFoldDB" id="A0A1F2WLI9"/>
<feature type="domain" description="Tetrapyrrole methylase" evidence="1">
    <location>
        <begin position="6"/>
        <end position="187"/>
    </location>
</feature>
<name>A0A1F2WLI9_9ACTN</name>
<dbReference type="GO" id="GO:0046076">
    <property type="term" value="P:dTTP catabolic process"/>
    <property type="evidence" value="ECO:0007669"/>
    <property type="project" value="TreeGrafter"/>
</dbReference>
<dbReference type="GO" id="GO:0006203">
    <property type="term" value="P:dGTP catabolic process"/>
    <property type="evidence" value="ECO:0007669"/>
    <property type="project" value="TreeGrafter"/>
</dbReference>
<keyword evidence="3" id="KW-0378">Hydrolase</keyword>
<dbReference type="GO" id="GO:0046052">
    <property type="term" value="P:UTP catabolic process"/>
    <property type="evidence" value="ECO:0007669"/>
    <property type="project" value="TreeGrafter"/>
</dbReference>
<dbReference type="InterPro" id="IPR048015">
    <property type="entry name" value="NTP-PPase_MazG-like_N"/>
</dbReference>
<dbReference type="PANTHER" id="PTHR30522:SF0">
    <property type="entry name" value="NUCLEOSIDE TRIPHOSPHATE PYROPHOSPHOHYDROLASE"/>
    <property type="match status" value="1"/>
</dbReference>
<evidence type="ECO:0000313" key="4">
    <source>
        <dbReference type="Proteomes" id="UP000177876"/>
    </source>
</evidence>
<dbReference type="GO" id="GO:0046047">
    <property type="term" value="P:TTP catabolic process"/>
    <property type="evidence" value="ECO:0007669"/>
    <property type="project" value="TreeGrafter"/>
</dbReference>
<dbReference type="NCBIfam" id="NF007113">
    <property type="entry name" value="PRK09562.1"/>
    <property type="match status" value="1"/>
</dbReference>
<proteinExistence type="predicted"/>
<dbReference type="InterPro" id="IPR035013">
    <property type="entry name" value="YabN_N"/>
</dbReference>
<dbReference type="EMBL" id="MELK01000030">
    <property type="protein sequence ID" value="OFW57736.1"/>
    <property type="molecule type" value="Genomic_DNA"/>
</dbReference>
<evidence type="ECO:0000259" key="1">
    <source>
        <dbReference type="Pfam" id="PF00590"/>
    </source>
</evidence>